<dbReference type="Proteomes" id="UP000324897">
    <property type="component" value="Unassembled WGS sequence"/>
</dbReference>
<evidence type="ECO:0000256" key="1">
    <source>
        <dbReference type="SAM" id="MobiDB-lite"/>
    </source>
</evidence>
<dbReference type="AlphaFoldDB" id="A0A5J9T3I9"/>
<accession>A0A5J9T3I9</accession>
<evidence type="ECO:0000313" key="2">
    <source>
        <dbReference type="EMBL" id="TVU05953.1"/>
    </source>
</evidence>
<dbReference type="Gramene" id="TVU05953">
    <property type="protein sequence ID" value="TVU05953"/>
    <property type="gene ID" value="EJB05_49139"/>
</dbReference>
<sequence length="91" mass="9617">MKTRFGGSIALTSGKITSEFRPPGNPIQEDTGVAMNASRQRPNAGGELPPARAADPPKVSQVPKGRGRKPEIAGKDEDSIEEGRAYPSLCN</sequence>
<gene>
    <name evidence="2" type="ORF">EJB05_49139</name>
</gene>
<protein>
    <submittedName>
        <fullName evidence="2">Uncharacterized protein</fullName>
    </submittedName>
</protein>
<feature type="compositionally biased region" description="Basic and acidic residues" evidence="1">
    <location>
        <begin position="68"/>
        <end position="84"/>
    </location>
</feature>
<dbReference type="EMBL" id="RWGY01000051">
    <property type="protein sequence ID" value="TVU05953.1"/>
    <property type="molecule type" value="Genomic_DNA"/>
</dbReference>
<keyword evidence="3" id="KW-1185">Reference proteome</keyword>
<feature type="region of interest" description="Disordered" evidence="1">
    <location>
        <begin position="1"/>
        <end position="91"/>
    </location>
</feature>
<comment type="caution">
    <text evidence="2">The sequence shown here is derived from an EMBL/GenBank/DDBJ whole genome shotgun (WGS) entry which is preliminary data.</text>
</comment>
<name>A0A5J9T3I9_9POAL</name>
<proteinExistence type="predicted"/>
<feature type="non-terminal residue" evidence="2">
    <location>
        <position position="1"/>
    </location>
</feature>
<reference evidence="2 3" key="1">
    <citation type="journal article" date="2019" name="Sci. Rep.">
        <title>A high-quality genome of Eragrostis curvula grass provides insights into Poaceae evolution and supports new strategies to enhance forage quality.</title>
        <authorList>
            <person name="Carballo J."/>
            <person name="Santos B.A.C.M."/>
            <person name="Zappacosta D."/>
            <person name="Garbus I."/>
            <person name="Selva J.P."/>
            <person name="Gallo C.A."/>
            <person name="Diaz A."/>
            <person name="Albertini E."/>
            <person name="Caccamo M."/>
            <person name="Echenique V."/>
        </authorList>
    </citation>
    <scope>NUCLEOTIDE SEQUENCE [LARGE SCALE GENOMIC DNA]</scope>
    <source>
        <strain evidence="3">cv. Victoria</strain>
        <tissue evidence="2">Leaf</tissue>
    </source>
</reference>
<evidence type="ECO:0000313" key="3">
    <source>
        <dbReference type="Proteomes" id="UP000324897"/>
    </source>
</evidence>
<organism evidence="2 3">
    <name type="scientific">Eragrostis curvula</name>
    <name type="common">weeping love grass</name>
    <dbReference type="NCBI Taxonomy" id="38414"/>
    <lineage>
        <taxon>Eukaryota</taxon>
        <taxon>Viridiplantae</taxon>
        <taxon>Streptophyta</taxon>
        <taxon>Embryophyta</taxon>
        <taxon>Tracheophyta</taxon>
        <taxon>Spermatophyta</taxon>
        <taxon>Magnoliopsida</taxon>
        <taxon>Liliopsida</taxon>
        <taxon>Poales</taxon>
        <taxon>Poaceae</taxon>
        <taxon>PACMAD clade</taxon>
        <taxon>Chloridoideae</taxon>
        <taxon>Eragrostideae</taxon>
        <taxon>Eragrostidinae</taxon>
        <taxon>Eragrostis</taxon>
    </lineage>
</organism>